<dbReference type="InterPro" id="IPR012854">
    <property type="entry name" value="Cu_amine_oxidase-like_N"/>
</dbReference>
<feature type="domain" description="Copper amine oxidase-like N-terminal" evidence="3">
    <location>
        <begin position="442"/>
        <end position="548"/>
    </location>
</feature>
<evidence type="ECO:0000259" key="3">
    <source>
        <dbReference type="Pfam" id="PF07833"/>
    </source>
</evidence>
<feature type="chain" id="PRO_5036856274" evidence="1">
    <location>
        <begin position="35"/>
        <end position="550"/>
    </location>
</feature>
<dbReference type="Proteomes" id="UP000641588">
    <property type="component" value="Unassembled WGS sequence"/>
</dbReference>
<dbReference type="Pfam" id="PF00188">
    <property type="entry name" value="CAP"/>
    <property type="match status" value="1"/>
</dbReference>
<dbReference type="AlphaFoldDB" id="A0A972GN15"/>
<organism evidence="4 5">
    <name type="scientific">Paenibacillus foliorum</name>
    <dbReference type="NCBI Taxonomy" id="2654974"/>
    <lineage>
        <taxon>Bacteria</taxon>
        <taxon>Bacillati</taxon>
        <taxon>Bacillota</taxon>
        <taxon>Bacilli</taxon>
        <taxon>Bacillales</taxon>
        <taxon>Paenibacillaceae</taxon>
        <taxon>Paenibacillus</taxon>
    </lineage>
</organism>
<name>A0A972GN15_9BACL</name>
<dbReference type="CDD" id="cd05379">
    <property type="entry name" value="CAP_bacterial"/>
    <property type="match status" value="1"/>
</dbReference>
<sequence>MNLNKRLSYYLLLFPLTLLIWCASLALPAQQADAFSYSYEGVPKQTIGVTKPTLTFYFKSDMNIAPTTYSMYLNGERVAVSYDAANSIFSYTPSKDLAPGNYSVRISIKFAGYEALEKTWSFQVSKNAIKQFSAATPDQLNALAVINDYRVLHGLPSVKYNEQLSASATAHASYLDINKIKQSQTSQDSLHSEDPSKDAYIGTTPLERAAYFGYTKAVGEDAAYISGTDDEAIDALFDAPYHRNPFLNPYIREVGVGKIGNYTIIEFGLEPDAGPQLVVSPTEGDRYVPTSFDGNESPDPLSIHPNEVFPIGYPIMAQYYGSSVDKVKLLSSELLDSKKQPVETLVNTPDNDKNLTNAVIIMPRKPLQADSSYHVKLKLQVTKKDGSIVTEDKEWDFTTEPANQIGKKKLHQNAANYKKYSVSVAPMMRTASFGLDGSSYLVDGISFPMKRTPQITDGSSYLYIRDLAAALGASVDWDEAQRAAVYTKGSLKVTLYTTKDAYMVNGELRPTTTPAKLLGENTMVPVRLLAEVLGAKVDYVEATRTVNITY</sequence>
<dbReference type="InterPro" id="IPR036582">
    <property type="entry name" value="Mao_N_sf"/>
</dbReference>
<evidence type="ECO:0000256" key="1">
    <source>
        <dbReference type="SAM" id="SignalP"/>
    </source>
</evidence>
<dbReference type="RefSeq" id="WP_171651880.1">
    <property type="nucleotide sequence ID" value="NZ_WHOD01000049.1"/>
</dbReference>
<dbReference type="SUPFAM" id="SSF55383">
    <property type="entry name" value="Copper amine oxidase, domain N"/>
    <property type="match status" value="1"/>
</dbReference>
<proteinExistence type="predicted"/>
<dbReference type="InterPro" id="IPR014044">
    <property type="entry name" value="CAP_dom"/>
</dbReference>
<reference evidence="4" key="1">
    <citation type="submission" date="2019-10" db="EMBL/GenBank/DDBJ databases">
        <title>Description of Paenibacillus glebae sp. nov.</title>
        <authorList>
            <person name="Carlier A."/>
            <person name="Qi S."/>
        </authorList>
    </citation>
    <scope>NUCLEOTIDE SEQUENCE</scope>
    <source>
        <strain evidence="4">LMG 31456</strain>
    </source>
</reference>
<dbReference type="Gene3D" id="3.40.33.10">
    <property type="entry name" value="CAP"/>
    <property type="match status" value="1"/>
</dbReference>
<evidence type="ECO:0000313" key="4">
    <source>
        <dbReference type="EMBL" id="NOU93687.1"/>
    </source>
</evidence>
<keyword evidence="5" id="KW-1185">Reference proteome</keyword>
<evidence type="ECO:0000313" key="5">
    <source>
        <dbReference type="Proteomes" id="UP000641588"/>
    </source>
</evidence>
<dbReference type="PANTHER" id="PTHR31157">
    <property type="entry name" value="SCP DOMAIN-CONTAINING PROTEIN"/>
    <property type="match status" value="1"/>
</dbReference>
<feature type="signal peptide" evidence="1">
    <location>
        <begin position="1"/>
        <end position="34"/>
    </location>
</feature>
<evidence type="ECO:0000259" key="2">
    <source>
        <dbReference type="Pfam" id="PF00188"/>
    </source>
</evidence>
<accession>A0A972GN15</accession>
<keyword evidence="1" id="KW-0732">Signal</keyword>
<dbReference type="InterPro" id="IPR035940">
    <property type="entry name" value="CAP_sf"/>
</dbReference>
<gene>
    <name evidence="4" type="ORF">GC093_10695</name>
</gene>
<feature type="domain" description="SCP" evidence="2">
    <location>
        <begin position="143"/>
        <end position="258"/>
    </location>
</feature>
<comment type="caution">
    <text evidence="4">The sequence shown here is derived from an EMBL/GenBank/DDBJ whole genome shotgun (WGS) entry which is preliminary data.</text>
</comment>
<dbReference type="EMBL" id="WHOD01000049">
    <property type="protein sequence ID" value="NOU93687.1"/>
    <property type="molecule type" value="Genomic_DNA"/>
</dbReference>
<dbReference type="PANTHER" id="PTHR31157:SF1">
    <property type="entry name" value="SCP DOMAIN-CONTAINING PROTEIN"/>
    <property type="match status" value="1"/>
</dbReference>
<dbReference type="Gene3D" id="3.30.457.10">
    <property type="entry name" value="Copper amine oxidase-like, N-terminal domain"/>
    <property type="match status" value="1"/>
</dbReference>
<protein>
    <submittedName>
        <fullName evidence="4">S-layer protein</fullName>
    </submittedName>
</protein>
<dbReference type="Pfam" id="PF07833">
    <property type="entry name" value="Cu_amine_oxidN1"/>
    <property type="match status" value="1"/>
</dbReference>
<dbReference type="SUPFAM" id="SSF55797">
    <property type="entry name" value="PR-1-like"/>
    <property type="match status" value="1"/>
</dbReference>